<dbReference type="Proteomes" id="UP001501581">
    <property type="component" value="Unassembled WGS sequence"/>
</dbReference>
<keyword evidence="1" id="KW-1133">Transmembrane helix</keyword>
<keyword evidence="4" id="KW-1185">Reference proteome</keyword>
<reference evidence="4" key="1">
    <citation type="journal article" date="2019" name="Int. J. Syst. Evol. Microbiol.">
        <title>The Global Catalogue of Microorganisms (GCM) 10K type strain sequencing project: providing services to taxonomists for standard genome sequencing and annotation.</title>
        <authorList>
            <consortium name="The Broad Institute Genomics Platform"/>
            <consortium name="The Broad Institute Genome Sequencing Center for Infectious Disease"/>
            <person name="Wu L."/>
            <person name="Ma J."/>
        </authorList>
    </citation>
    <scope>NUCLEOTIDE SEQUENCE [LARGE SCALE GENOMIC DNA]</scope>
    <source>
        <strain evidence="4">JCM 13008</strain>
    </source>
</reference>
<gene>
    <name evidence="3" type="ORF">GCM10009668_06110</name>
</gene>
<evidence type="ECO:0000313" key="3">
    <source>
        <dbReference type="EMBL" id="GAA1093469.1"/>
    </source>
</evidence>
<accession>A0ABP4E5N9</accession>
<protein>
    <recommendedName>
        <fullName evidence="5">Gram-positive cocci surface proteins LPxTG domain-containing protein</fullName>
    </recommendedName>
</protein>
<organism evidence="3 4">
    <name type="scientific">Nocardioides dubius</name>
    <dbReference type="NCBI Taxonomy" id="317019"/>
    <lineage>
        <taxon>Bacteria</taxon>
        <taxon>Bacillati</taxon>
        <taxon>Actinomycetota</taxon>
        <taxon>Actinomycetes</taxon>
        <taxon>Propionibacteriales</taxon>
        <taxon>Nocardioidaceae</taxon>
        <taxon>Nocardioides</taxon>
    </lineage>
</organism>
<evidence type="ECO:0008006" key="5">
    <source>
        <dbReference type="Google" id="ProtNLM"/>
    </source>
</evidence>
<name>A0ABP4E5N9_9ACTN</name>
<dbReference type="EMBL" id="BAAALG010000002">
    <property type="protein sequence ID" value="GAA1093469.1"/>
    <property type="molecule type" value="Genomic_DNA"/>
</dbReference>
<feature type="chain" id="PRO_5046847057" description="Gram-positive cocci surface proteins LPxTG domain-containing protein" evidence="2">
    <location>
        <begin position="26"/>
        <end position="205"/>
    </location>
</feature>
<feature type="transmembrane region" description="Helical" evidence="1">
    <location>
        <begin position="177"/>
        <end position="196"/>
    </location>
</feature>
<keyword evidence="1" id="KW-0812">Transmembrane</keyword>
<proteinExistence type="predicted"/>
<comment type="caution">
    <text evidence="3">The sequence shown here is derived from an EMBL/GenBank/DDBJ whole genome shotgun (WGS) entry which is preliminary data.</text>
</comment>
<evidence type="ECO:0000256" key="2">
    <source>
        <dbReference type="SAM" id="SignalP"/>
    </source>
</evidence>
<keyword evidence="1" id="KW-0472">Membrane</keyword>
<keyword evidence="2" id="KW-0732">Signal</keyword>
<feature type="signal peptide" evidence="2">
    <location>
        <begin position="1"/>
        <end position="25"/>
    </location>
</feature>
<sequence>MSSAGVALAALVLAGAVSLAPPAAAQPDALGLSWDGRQWTSELSGALFEPGHRWVPGESAIRDFWLRNDAGEPARLRVHVDVVEAGLQVPDDLRLSIRSQDGAWQLLPVGDGGAWLAERSLAQGADTRYRVRAELAAGSTAERVAVRLEIRAVLSGSGNGNLDDGDRRGLPGVGSRVGALTLGVAVVAVVGGVALLRSRRGGAGR</sequence>
<evidence type="ECO:0000256" key="1">
    <source>
        <dbReference type="SAM" id="Phobius"/>
    </source>
</evidence>
<dbReference type="RefSeq" id="WP_343991227.1">
    <property type="nucleotide sequence ID" value="NZ_BAAALG010000002.1"/>
</dbReference>
<evidence type="ECO:0000313" key="4">
    <source>
        <dbReference type="Proteomes" id="UP001501581"/>
    </source>
</evidence>